<dbReference type="Gene3D" id="2.40.50.140">
    <property type="entry name" value="Nucleic acid-binding proteins"/>
    <property type="match status" value="1"/>
</dbReference>
<sequence>MSSTSIQFYGIVESICAGRIIVLLQEEVKTKTKVKENTRIAASLSGRIKNNKIRITIGDKVRLNVNSDNLQKGIIVFREK</sequence>
<evidence type="ECO:0000256" key="1">
    <source>
        <dbReference type="PROSITE-ProRule" id="PRU00181"/>
    </source>
</evidence>
<dbReference type="KEGG" id="cpri:FZC34_01060"/>
<dbReference type="PROSITE" id="PS50832">
    <property type="entry name" value="S1_IF1_TYPE"/>
    <property type="match status" value="1"/>
</dbReference>
<dbReference type="OrthoDB" id="9803250at2"/>
<gene>
    <name evidence="3" type="ORF">FZC34_01060</name>
</gene>
<dbReference type="Proteomes" id="UP000325004">
    <property type="component" value="Chromosome"/>
</dbReference>
<keyword evidence="1" id="KW-0648">Protein biosynthesis</keyword>
<evidence type="ECO:0000313" key="4">
    <source>
        <dbReference type="Proteomes" id="UP000325004"/>
    </source>
</evidence>
<dbReference type="RefSeq" id="WP_148971613.1">
    <property type="nucleotide sequence ID" value="NZ_CP043316.1"/>
</dbReference>
<dbReference type="GO" id="GO:0003723">
    <property type="term" value="F:RNA binding"/>
    <property type="evidence" value="ECO:0007669"/>
    <property type="project" value="InterPro"/>
</dbReference>
<keyword evidence="4" id="KW-1185">Reference proteome</keyword>
<proteinExistence type="predicted"/>
<evidence type="ECO:0000259" key="2">
    <source>
        <dbReference type="PROSITE" id="PS50832"/>
    </source>
</evidence>
<reference evidence="3 4" key="1">
    <citation type="submission" date="2019-08" db="EMBL/GenBank/DDBJ databases">
        <title>Highly reduced genomes of protist endosymbionts show evolutionary convergence.</title>
        <authorList>
            <person name="George E."/>
            <person name="Husnik F."/>
            <person name="Tashyreva D."/>
            <person name="Prokopchuk G."/>
            <person name="Horak A."/>
            <person name="Kwong W.K."/>
            <person name="Lukes J."/>
            <person name="Keeling P.J."/>
        </authorList>
    </citation>
    <scope>NUCLEOTIDE SEQUENCE [LARGE SCALE GENOMIC DNA]</scope>
    <source>
        <strain evidence="3">1604LC</strain>
    </source>
</reference>
<dbReference type="InterPro" id="IPR006196">
    <property type="entry name" value="RNA-binding_domain_S1_IF1"/>
</dbReference>
<name>A0A5C0UFK1_9PROT</name>
<keyword evidence="1" id="KW-0396">Initiation factor</keyword>
<evidence type="ECO:0000313" key="3">
    <source>
        <dbReference type="EMBL" id="QEK38497.1"/>
    </source>
</evidence>
<accession>A0A5C0UFK1</accession>
<organism evidence="3 4">
    <name type="scientific">Candidatus Cytomitobacter primus</name>
    <dbReference type="NCBI Taxonomy" id="2066024"/>
    <lineage>
        <taxon>Bacteria</taxon>
        <taxon>Pseudomonadati</taxon>
        <taxon>Pseudomonadota</taxon>
        <taxon>Alphaproteobacteria</taxon>
        <taxon>Holosporales</taxon>
        <taxon>Holosporaceae</taxon>
        <taxon>Candidatus Cytomitobacter</taxon>
    </lineage>
</organism>
<feature type="domain" description="S1-like" evidence="2">
    <location>
        <begin position="29"/>
        <end position="80"/>
    </location>
</feature>
<protein>
    <recommendedName>
        <fullName evidence="2">S1-like domain-containing protein</fullName>
    </recommendedName>
</protein>
<dbReference type="EMBL" id="CP043316">
    <property type="protein sequence ID" value="QEK38497.1"/>
    <property type="molecule type" value="Genomic_DNA"/>
</dbReference>
<dbReference type="InterPro" id="IPR012340">
    <property type="entry name" value="NA-bd_OB-fold"/>
</dbReference>
<dbReference type="AlphaFoldDB" id="A0A5C0UFK1"/>
<dbReference type="GO" id="GO:0003743">
    <property type="term" value="F:translation initiation factor activity"/>
    <property type="evidence" value="ECO:0007669"/>
    <property type="project" value="UniProtKB-UniRule"/>
</dbReference>
<dbReference type="SUPFAM" id="SSF50249">
    <property type="entry name" value="Nucleic acid-binding proteins"/>
    <property type="match status" value="1"/>
</dbReference>